<protein>
    <recommendedName>
        <fullName evidence="3">CBS domain-containing protein</fullName>
    </recommendedName>
</protein>
<accession>A0A4P7XEA0</accession>
<reference evidence="1 2" key="1">
    <citation type="submission" date="2018-07" db="EMBL/GenBank/DDBJ databases">
        <title>Marsedoiliclastica nanhaica gen. nov. sp. nov., a novel marine hydrocarbonoclastic bacterium isolated from an in-situ enriched hydrocarbon-degrading consortium in deep-sea sediment.</title>
        <authorList>
            <person name="Dong C."/>
            <person name="Ma T."/>
            <person name="Liu R."/>
            <person name="Shao Z."/>
        </authorList>
    </citation>
    <scope>NUCLEOTIDE SEQUENCE [LARGE SCALE GENOMIC DNA]</scope>
    <source>
        <strain evidence="2">soil36-7</strain>
    </source>
</reference>
<gene>
    <name evidence="1" type="ORF">soil367_04515</name>
</gene>
<evidence type="ECO:0008006" key="3">
    <source>
        <dbReference type="Google" id="ProtNLM"/>
    </source>
</evidence>
<dbReference type="Proteomes" id="UP000298049">
    <property type="component" value="Chromosome"/>
</dbReference>
<evidence type="ECO:0000313" key="2">
    <source>
        <dbReference type="Proteomes" id="UP000298049"/>
    </source>
</evidence>
<dbReference type="InterPro" id="IPR046342">
    <property type="entry name" value="CBS_dom_sf"/>
</dbReference>
<keyword evidence="2" id="KW-1185">Reference proteome</keyword>
<dbReference type="AlphaFoldDB" id="A0A4P7XEA0"/>
<dbReference type="KEGG" id="hmi:soil367_04515"/>
<evidence type="ECO:0000313" key="1">
    <source>
        <dbReference type="EMBL" id="QCF25249.1"/>
    </source>
</evidence>
<dbReference type="SUPFAM" id="SSF54631">
    <property type="entry name" value="CBS-domain pair"/>
    <property type="match status" value="1"/>
</dbReference>
<name>A0A4P7XEA0_9ALTE</name>
<organism evidence="1 2">
    <name type="scientific">Hydrocarboniclastica marina</name>
    <dbReference type="NCBI Taxonomy" id="2259620"/>
    <lineage>
        <taxon>Bacteria</taxon>
        <taxon>Pseudomonadati</taxon>
        <taxon>Pseudomonadota</taxon>
        <taxon>Gammaproteobacteria</taxon>
        <taxon>Alteromonadales</taxon>
        <taxon>Alteromonadaceae</taxon>
        <taxon>Hydrocarboniclastica</taxon>
    </lineage>
</organism>
<dbReference type="RefSeq" id="WP_136547316.1">
    <property type="nucleotide sequence ID" value="NZ_CP031093.1"/>
</dbReference>
<proteinExistence type="predicted"/>
<sequence length="114" mass="12462">MKPFLQTALVRAFDSGQRYLPLRLVRCATRQPADASIDVDEVVKVEPDLLLRDALYRMNEVFATQAAVVATNGRIIGWLTQDLLVSLFQSDADLALRSPCGDLLGKAQATSEAA</sequence>
<dbReference type="EMBL" id="CP031093">
    <property type="protein sequence ID" value="QCF25249.1"/>
    <property type="molecule type" value="Genomic_DNA"/>
</dbReference>